<dbReference type="AlphaFoldDB" id="A0A5B8LY30"/>
<dbReference type="EMBL" id="CP042304">
    <property type="protein sequence ID" value="QDZ12594.1"/>
    <property type="molecule type" value="Genomic_DNA"/>
</dbReference>
<reference evidence="1 2" key="1">
    <citation type="submission" date="2019-07" db="EMBL/GenBank/DDBJ databases">
        <title>Full genome sequence of Devosia sp. Gsoil 520.</title>
        <authorList>
            <person name="Im W.-T."/>
        </authorList>
    </citation>
    <scope>NUCLEOTIDE SEQUENCE [LARGE SCALE GENOMIC DNA]</scope>
    <source>
        <strain evidence="1 2">Gsoil 520</strain>
    </source>
</reference>
<keyword evidence="2" id="KW-1185">Reference proteome</keyword>
<evidence type="ECO:0000313" key="1">
    <source>
        <dbReference type="EMBL" id="QDZ12594.1"/>
    </source>
</evidence>
<gene>
    <name evidence="1" type="ORF">FPZ08_18680</name>
</gene>
<evidence type="ECO:0000313" key="2">
    <source>
        <dbReference type="Proteomes" id="UP000315364"/>
    </source>
</evidence>
<name>A0A5B8LY30_9HYPH</name>
<proteinExistence type="predicted"/>
<dbReference type="Proteomes" id="UP000315364">
    <property type="component" value="Chromosome"/>
</dbReference>
<dbReference type="OrthoDB" id="7951245at2"/>
<dbReference type="KEGG" id="dea:FPZ08_18680"/>
<dbReference type="RefSeq" id="WP_146291756.1">
    <property type="nucleotide sequence ID" value="NZ_CP042304.1"/>
</dbReference>
<organism evidence="1 2">
    <name type="scientific">Devosia ginsengisoli</name>
    <dbReference type="NCBI Taxonomy" id="400770"/>
    <lineage>
        <taxon>Bacteria</taxon>
        <taxon>Pseudomonadati</taxon>
        <taxon>Pseudomonadota</taxon>
        <taxon>Alphaproteobacteria</taxon>
        <taxon>Hyphomicrobiales</taxon>
        <taxon>Devosiaceae</taxon>
        <taxon>Devosia</taxon>
    </lineage>
</organism>
<protein>
    <submittedName>
        <fullName evidence="1">Uncharacterized protein</fullName>
    </submittedName>
</protein>
<accession>A0A5B8LY30</accession>
<sequence>MQEESIVREVEVSDGNQTHNARYYVERGVLHARIGDRMISLAVGTQTSDEAVRRLLAGHIQTRAWRRRLAARWFGTGSPS</sequence>